<dbReference type="PROSITE" id="PS50830">
    <property type="entry name" value="TNASE_3"/>
    <property type="match status" value="1"/>
</dbReference>
<dbReference type="SMART" id="SM00318">
    <property type="entry name" value="SNc"/>
    <property type="match status" value="1"/>
</dbReference>
<evidence type="ECO:0000256" key="3">
    <source>
        <dbReference type="ARBA" id="ARBA00022801"/>
    </source>
</evidence>
<keyword evidence="4" id="KW-0732">Signal</keyword>
<evidence type="ECO:0000313" key="7">
    <source>
        <dbReference type="Proteomes" id="UP000297861"/>
    </source>
</evidence>
<accession>A0A4Y8L5H3</accession>
<sequence length="179" mass="20883">MKNILYVRWSILLLLSLCFAACKTISPDTLQNRYLVIRVIDGDTFCILNGENEQEKIRLIGVDAPETKKTRRKEIGYYGKESAEYLRKLILDKQVRLEYDIQKIDMYGRTLAYVYLNNGVFLNDMLVQKGYCKVATFPPNIRFKNMFIQSEVIARSKHRGLWNSKKQSKTNKKVCIANN</sequence>
<dbReference type="Proteomes" id="UP000297861">
    <property type="component" value="Unassembled WGS sequence"/>
</dbReference>
<feature type="signal peptide" evidence="4">
    <location>
        <begin position="1"/>
        <end position="20"/>
    </location>
</feature>
<evidence type="ECO:0000256" key="4">
    <source>
        <dbReference type="SAM" id="SignalP"/>
    </source>
</evidence>
<proteinExistence type="predicted"/>
<dbReference type="RefSeq" id="WP_134435606.1">
    <property type="nucleotide sequence ID" value="NZ_SOML01000002.1"/>
</dbReference>
<dbReference type="GO" id="GO:0004519">
    <property type="term" value="F:endonuclease activity"/>
    <property type="evidence" value="ECO:0007669"/>
    <property type="project" value="UniProtKB-KW"/>
</dbReference>
<protein>
    <submittedName>
        <fullName evidence="6">Nuclease</fullName>
    </submittedName>
</protein>
<dbReference type="InterPro" id="IPR016071">
    <property type="entry name" value="Staphylococal_nuclease_OB-fold"/>
</dbReference>
<feature type="chain" id="PRO_5021211602" evidence="4">
    <location>
        <begin position="21"/>
        <end position="179"/>
    </location>
</feature>
<organism evidence="6 7">
    <name type="scientific">Dysgonomonas capnocytophagoides</name>
    <dbReference type="NCBI Taxonomy" id="45254"/>
    <lineage>
        <taxon>Bacteria</taxon>
        <taxon>Pseudomonadati</taxon>
        <taxon>Bacteroidota</taxon>
        <taxon>Bacteroidia</taxon>
        <taxon>Bacteroidales</taxon>
        <taxon>Dysgonomonadaceae</taxon>
        <taxon>Dysgonomonas</taxon>
    </lineage>
</organism>
<dbReference type="GO" id="GO:0016787">
    <property type="term" value="F:hydrolase activity"/>
    <property type="evidence" value="ECO:0007669"/>
    <property type="project" value="UniProtKB-KW"/>
</dbReference>
<reference evidence="6 7" key="1">
    <citation type="submission" date="2019-03" db="EMBL/GenBank/DDBJ databases">
        <title>San Antonio Military Medical Center submission to MRSN (WRAIR), pending publication.</title>
        <authorList>
            <person name="Blyth D.M."/>
            <person name="Mccarthy S.L."/>
            <person name="Schall S.E."/>
            <person name="Stam J.A."/>
            <person name="Ong A.C."/>
            <person name="Mcgann P.T."/>
        </authorList>
    </citation>
    <scope>NUCLEOTIDE SEQUENCE [LARGE SCALE GENOMIC DNA]</scope>
    <source>
        <strain evidence="6 7">MRSN571793</strain>
    </source>
</reference>
<dbReference type="AlphaFoldDB" id="A0A4Y8L5H3"/>
<evidence type="ECO:0000259" key="5">
    <source>
        <dbReference type="PROSITE" id="PS50830"/>
    </source>
</evidence>
<evidence type="ECO:0000313" key="6">
    <source>
        <dbReference type="EMBL" id="TFD97833.1"/>
    </source>
</evidence>
<keyword evidence="1" id="KW-0540">Nuclease</keyword>
<dbReference type="SUPFAM" id="SSF50199">
    <property type="entry name" value="Staphylococcal nuclease"/>
    <property type="match status" value="1"/>
</dbReference>
<dbReference type="Gene3D" id="2.40.50.90">
    <property type="match status" value="1"/>
</dbReference>
<keyword evidence="3" id="KW-0378">Hydrolase</keyword>
<comment type="caution">
    <text evidence="6">The sequence shown here is derived from an EMBL/GenBank/DDBJ whole genome shotgun (WGS) entry which is preliminary data.</text>
</comment>
<keyword evidence="2" id="KW-0255">Endonuclease</keyword>
<feature type="domain" description="TNase-like" evidence="5">
    <location>
        <begin position="30"/>
        <end position="164"/>
    </location>
</feature>
<evidence type="ECO:0000256" key="2">
    <source>
        <dbReference type="ARBA" id="ARBA00022759"/>
    </source>
</evidence>
<dbReference type="PANTHER" id="PTHR12302:SF3">
    <property type="entry name" value="SERINE_THREONINE-PROTEIN KINASE 31"/>
    <property type="match status" value="1"/>
</dbReference>
<keyword evidence="7" id="KW-1185">Reference proteome</keyword>
<dbReference type="OrthoDB" id="4376109at2"/>
<dbReference type="EMBL" id="SOML01000002">
    <property type="protein sequence ID" value="TFD97833.1"/>
    <property type="molecule type" value="Genomic_DNA"/>
</dbReference>
<dbReference type="Pfam" id="PF00565">
    <property type="entry name" value="SNase"/>
    <property type="match status" value="1"/>
</dbReference>
<gene>
    <name evidence="6" type="ORF">E2605_04245</name>
</gene>
<name>A0A4Y8L5H3_9BACT</name>
<evidence type="ECO:0000256" key="1">
    <source>
        <dbReference type="ARBA" id="ARBA00022722"/>
    </source>
</evidence>
<dbReference type="PANTHER" id="PTHR12302">
    <property type="entry name" value="EBNA2 BINDING PROTEIN P100"/>
    <property type="match status" value="1"/>
</dbReference>
<dbReference type="InterPro" id="IPR035437">
    <property type="entry name" value="SNase_OB-fold_sf"/>
</dbReference>